<dbReference type="InterPro" id="IPR002035">
    <property type="entry name" value="VWF_A"/>
</dbReference>
<dbReference type="Pfam" id="PF13519">
    <property type="entry name" value="VWA_2"/>
    <property type="match status" value="1"/>
</dbReference>
<protein>
    <submittedName>
        <fullName evidence="2">VWA domain-containing protein</fullName>
    </submittedName>
</protein>
<dbReference type="AlphaFoldDB" id="A0A372LEA6"/>
<keyword evidence="3" id="KW-1185">Reference proteome</keyword>
<dbReference type="PROSITE" id="PS50234">
    <property type="entry name" value="VWFA"/>
    <property type="match status" value="1"/>
</dbReference>
<dbReference type="Proteomes" id="UP000264541">
    <property type="component" value="Unassembled WGS sequence"/>
</dbReference>
<dbReference type="SUPFAM" id="SSF53300">
    <property type="entry name" value="vWA-like"/>
    <property type="match status" value="1"/>
</dbReference>
<dbReference type="RefSeq" id="WP_117328359.1">
    <property type="nucleotide sequence ID" value="NZ_QVTE01000062.1"/>
</dbReference>
<gene>
    <name evidence="2" type="ORF">D0469_19280</name>
</gene>
<organism evidence="2 3">
    <name type="scientific">Peribacillus saganii</name>
    <dbReference type="NCBI Taxonomy" id="2303992"/>
    <lineage>
        <taxon>Bacteria</taxon>
        <taxon>Bacillati</taxon>
        <taxon>Bacillota</taxon>
        <taxon>Bacilli</taxon>
        <taxon>Bacillales</taxon>
        <taxon>Bacillaceae</taxon>
        <taxon>Peribacillus</taxon>
    </lineage>
</organism>
<dbReference type="Gene3D" id="3.40.50.410">
    <property type="entry name" value="von Willebrand factor, type A domain"/>
    <property type="match status" value="1"/>
</dbReference>
<proteinExistence type="predicted"/>
<reference evidence="2 3" key="1">
    <citation type="submission" date="2018-08" db="EMBL/GenBank/DDBJ databases">
        <title>Bacillus chawlae sp. nov., Bacillus glennii sp. nov., and Bacillus saganii sp. nov. Isolated from the Vehicle Assembly Building at Kennedy Space Center where the Viking Spacecraft were Assembled.</title>
        <authorList>
            <person name="Seuylemezian A."/>
            <person name="Vaishampayan P."/>
        </authorList>
    </citation>
    <scope>NUCLEOTIDE SEQUENCE [LARGE SCALE GENOMIC DNA]</scope>
    <source>
        <strain evidence="2 3">V47-23a</strain>
    </source>
</reference>
<evidence type="ECO:0000313" key="2">
    <source>
        <dbReference type="EMBL" id="RFU64083.1"/>
    </source>
</evidence>
<comment type="caution">
    <text evidence="2">The sequence shown here is derived from an EMBL/GenBank/DDBJ whole genome shotgun (WGS) entry which is preliminary data.</text>
</comment>
<feature type="domain" description="VWFA" evidence="1">
    <location>
        <begin position="6"/>
        <end position="146"/>
    </location>
</feature>
<dbReference type="EMBL" id="QVTE01000062">
    <property type="protein sequence ID" value="RFU64083.1"/>
    <property type="molecule type" value="Genomic_DNA"/>
</dbReference>
<evidence type="ECO:0000259" key="1">
    <source>
        <dbReference type="PROSITE" id="PS50234"/>
    </source>
</evidence>
<evidence type="ECO:0000313" key="3">
    <source>
        <dbReference type="Proteomes" id="UP000264541"/>
    </source>
</evidence>
<dbReference type="OrthoDB" id="9783818at2"/>
<accession>A0A372LEA6</accession>
<dbReference type="InterPro" id="IPR036465">
    <property type="entry name" value="vWFA_dom_sf"/>
</dbReference>
<sequence>MKENINVAIILDASGSMNAKQGGKTKMEIAKEAINGFVTNLPENTKVSFTIYGHKGSGDDKDKKLSCSSVEEIYPMSTYNTGAFSKALNAVKPSGWTPIAASLIQAGEKLKNFDSAVNTNIMYLVSDEKRNVRWKTSGSCCKSGEV</sequence>
<name>A0A372LEA6_9BACI</name>